<dbReference type="EMBL" id="LR797474">
    <property type="protein sequence ID" value="CAB4218692.1"/>
    <property type="molecule type" value="Genomic_DNA"/>
</dbReference>
<sequence>MSRSIRHTREYNGNRYNLVRDCVQNQRPFIVYNFTDPDQYNKVLADLDAYGKLSYVLQVIHSIEGSGYRMKRSFPSIFVTNHGTEVTDDEFKNMAKGSIKHYNLDSVVCLYDGGVSVFYKNGDSHSLGDTIYASTTITDFLSDFYQIEGVYYSFVS</sequence>
<evidence type="ECO:0000313" key="1">
    <source>
        <dbReference type="EMBL" id="CAB4218692.1"/>
    </source>
</evidence>
<proteinExistence type="predicted"/>
<protein>
    <submittedName>
        <fullName evidence="1">Uncharacterized protein</fullName>
    </submittedName>
</protein>
<name>A0A6J5ST00_9CAUD</name>
<organism evidence="1">
    <name type="scientific">uncultured Caudovirales phage</name>
    <dbReference type="NCBI Taxonomy" id="2100421"/>
    <lineage>
        <taxon>Viruses</taxon>
        <taxon>Duplodnaviria</taxon>
        <taxon>Heunggongvirae</taxon>
        <taxon>Uroviricota</taxon>
        <taxon>Caudoviricetes</taxon>
        <taxon>Peduoviridae</taxon>
        <taxon>Maltschvirus</taxon>
        <taxon>Maltschvirus maltsch</taxon>
    </lineage>
</organism>
<gene>
    <name evidence="1" type="ORF">UFOVP1604_39</name>
</gene>
<reference evidence="1" key="1">
    <citation type="submission" date="2020-05" db="EMBL/GenBank/DDBJ databases">
        <authorList>
            <person name="Chiriac C."/>
            <person name="Salcher M."/>
            <person name="Ghai R."/>
            <person name="Kavagutti S V."/>
        </authorList>
    </citation>
    <scope>NUCLEOTIDE SEQUENCE</scope>
</reference>
<accession>A0A6J5ST00</accession>